<dbReference type="SUPFAM" id="SSF53335">
    <property type="entry name" value="S-adenosyl-L-methionine-dependent methyltransferases"/>
    <property type="match status" value="1"/>
</dbReference>
<dbReference type="GO" id="GO:0008757">
    <property type="term" value="F:S-adenosylmethionine-dependent methyltransferase activity"/>
    <property type="evidence" value="ECO:0007669"/>
    <property type="project" value="InterPro"/>
</dbReference>
<dbReference type="Pfam" id="PF05401">
    <property type="entry name" value="NodS"/>
    <property type="match status" value="1"/>
</dbReference>
<dbReference type="InterPro" id="IPR008715">
    <property type="entry name" value="SAM-MeTfrase_NodS-like"/>
</dbReference>
<protein>
    <submittedName>
        <fullName evidence="1">Nodulation protein S (NodS)</fullName>
    </submittedName>
</protein>
<dbReference type="EMBL" id="RBIL01000003">
    <property type="protein sequence ID" value="RKQ84893.1"/>
    <property type="molecule type" value="Genomic_DNA"/>
</dbReference>
<dbReference type="Proteomes" id="UP000278962">
    <property type="component" value="Unassembled WGS sequence"/>
</dbReference>
<dbReference type="PANTHER" id="PTHR43861">
    <property type="entry name" value="TRANS-ACONITATE 2-METHYLTRANSFERASE-RELATED"/>
    <property type="match status" value="1"/>
</dbReference>
<dbReference type="GO" id="GO:0009312">
    <property type="term" value="P:oligosaccharide biosynthetic process"/>
    <property type="evidence" value="ECO:0007669"/>
    <property type="project" value="InterPro"/>
</dbReference>
<dbReference type="CDD" id="cd02440">
    <property type="entry name" value="AdoMet_MTases"/>
    <property type="match status" value="1"/>
</dbReference>
<dbReference type="RefSeq" id="WP_121258379.1">
    <property type="nucleotide sequence ID" value="NZ_RBIL01000003.1"/>
</dbReference>
<organism evidence="1 2">
    <name type="scientific">Solirubrobacter pauli</name>
    <dbReference type="NCBI Taxonomy" id="166793"/>
    <lineage>
        <taxon>Bacteria</taxon>
        <taxon>Bacillati</taxon>
        <taxon>Actinomycetota</taxon>
        <taxon>Thermoleophilia</taxon>
        <taxon>Solirubrobacterales</taxon>
        <taxon>Solirubrobacteraceae</taxon>
        <taxon>Solirubrobacter</taxon>
    </lineage>
</organism>
<dbReference type="OrthoDB" id="116799at2"/>
<gene>
    <name evidence="1" type="ORF">C8N24_6524</name>
</gene>
<dbReference type="Gene3D" id="3.40.50.150">
    <property type="entry name" value="Vaccinia Virus protein VP39"/>
    <property type="match status" value="1"/>
</dbReference>
<sequence>MRVVRERVRPEFFDDLYASNPDPWDFQTSPYETAKYAATIAALEGRRFKNTLEIGCSIGVLTQQLKHWTDELLAIDVSAAALDGARARNPGVDFQRREIPEDYPDGDFDLVVASEVLYYLDRPALRDTIERFAGTLLAVHWRGPTERYPFTGDEVHAQLSERFGAPAYSAWTDKYALDRWDACGS</sequence>
<proteinExistence type="predicted"/>
<reference evidence="1 2" key="1">
    <citation type="submission" date="2018-10" db="EMBL/GenBank/DDBJ databases">
        <title>Genomic Encyclopedia of Archaeal and Bacterial Type Strains, Phase II (KMG-II): from individual species to whole genera.</title>
        <authorList>
            <person name="Goeker M."/>
        </authorList>
    </citation>
    <scope>NUCLEOTIDE SEQUENCE [LARGE SCALE GENOMIC DNA]</scope>
    <source>
        <strain evidence="1 2">DSM 14954</strain>
    </source>
</reference>
<accession>A0A660KV74</accession>
<evidence type="ECO:0000313" key="1">
    <source>
        <dbReference type="EMBL" id="RKQ84893.1"/>
    </source>
</evidence>
<dbReference type="InterPro" id="IPR029063">
    <property type="entry name" value="SAM-dependent_MTases_sf"/>
</dbReference>
<name>A0A660KV74_9ACTN</name>
<comment type="caution">
    <text evidence="1">The sequence shown here is derived from an EMBL/GenBank/DDBJ whole genome shotgun (WGS) entry which is preliminary data.</text>
</comment>
<dbReference type="AlphaFoldDB" id="A0A660KV74"/>
<evidence type="ECO:0000313" key="2">
    <source>
        <dbReference type="Proteomes" id="UP000278962"/>
    </source>
</evidence>
<keyword evidence="2" id="KW-1185">Reference proteome</keyword>